<comment type="subcellular location">
    <subcellularLocation>
        <location evidence="1">Golgi apparatus membrane</location>
    </subcellularLocation>
</comment>
<keyword evidence="3" id="KW-0333">Golgi apparatus</keyword>
<feature type="domain" description="PDZ GRASP-type" evidence="6">
    <location>
        <begin position="106"/>
        <end position="195"/>
    </location>
</feature>
<keyword evidence="4" id="KW-0472">Membrane</keyword>
<dbReference type="GO" id="GO:0007030">
    <property type="term" value="P:Golgi organization"/>
    <property type="evidence" value="ECO:0007669"/>
    <property type="project" value="TreeGrafter"/>
</dbReference>
<dbReference type="EMBL" id="HBNR01024510">
    <property type="protein sequence ID" value="CAE4576825.1"/>
    <property type="molecule type" value="Transcribed_RNA"/>
</dbReference>
<dbReference type="PANTHER" id="PTHR12893:SF0">
    <property type="entry name" value="GRASP65"/>
    <property type="match status" value="1"/>
</dbReference>
<dbReference type="PROSITE" id="PS51865">
    <property type="entry name" value="PDZ_GRASP"/>
    <property type="match status" value="2"/>
</dbReference>
<feature type="compositionally biased region" description="Polar residues" evidence="5">
    <location>
        <begin position="422"/>
        <end position="443"/>
    </location>
</feature>
<evidence type="ECO:0000256" key="5">
    <source>
        <dbReference type="SAM" id="MobiDB-lite"/>
    </source>
</evidence>
<evidence type="ECO:0000256" key="4">
    <source>
        <dbReference type="ARBA" id="ARBA00023136"/>
    </source>
</evidence>
<evidence type="ECO:0000259" key="6">
    <source>
        <dbReference type="PROSITE" id="PS51865"/>
    </source>
</evidence>
<dbReference type="Gene3D" id="2.30.42.10">
    <property type="match status" value="2"/>
</dbReference>
<feature type="region of interest" description="Disordered" evidence="5">
    <location>
        <begin position="399"/>
        <end position="468"/>
    </location>
</feature>
<name>A0A7S4Q9Q0_9DINO</name>
<evidence type="ECO:0000256" key="3">
    <source>
        <dbReference type="ARBA" id="ARBA00023034"/>
    </source>
</evidence>
<sequence length="489" mass="48511">MGSGPSQEVAGVRVFKVSPGSPAAEAGLEVFFDFIMEVNGVKMDSGYQQMFAQKIQESENSTAILTVFNTRAHAVREVAVKPRKWAGNGLLGATVRFDSVDPAENHGIRVLEVFVNSPAAHAGLVPYQDFLLGTASFVFHDIDELVEAVTTSINQQLQVYVYNADSETVREVPLVPNNDWGGEGCIGCDIGTGLLHRIPAPRRPPGTLPESLTGVPAISPAGTWPPAAGLLQPAYPPGVGPQAIPGVPPGAVPVPGRPAVPAVPGVPAAPAVPGVPGVPGLPAVPAVPGVPAAPAVPGVPGVPGVPTAPGVSVTGVALSPGIPPVPSAPAGSLPGISTSGAWAPPPAVPAAGAAPGMTQAPPVTSATVAQLQAQIQQLGSSVAPAAVAAPAPTGGAAKVAGVSWPPQPKQPQPVTLPAVASAGSSMVDATSPTGLPGRSTSEIPQAPPSTPMNQDEMPPPVDLSGLDPSRFAASGVAAAGIAQPGAAVL</sequence>
<feature type="domain" description="PDZ GRASP-type" evidence="6">
    <location>
        <begin position="10"/>
        <end position="100"/>
    </location>
</feature>
<dbReference type="InterPro" id="IPR036034">
    <property type="entry name" value="PDZ_sf"/>
</dbReference>
<evidence type="ECO:0000313" key="7">
    <source>
        <dbReference type="EMBL" id="CAE4576825.1"/>
    </source>
</evidence>
<protein>
    <recommendedName>
        <fullName evidence="6">PDZ GRASP-type domain-containing protein</fullName>
    </recommendedName>
</protein>
<dbReference type="InterPro" id="IPR024958">
    <property type="entry name" value="GRASP_PDZ"/>
</dbReference>
<dbReference type="PANTHER" id="PTHR12893">
    <property type="entry name" value="GOLGI REASSEMBLY STACKING PROTEIN GRASP"/>
    <property type="match status" value="1"/>
</dbReference>
<dbReference type="SUPFAM" id="SSF50156">
    <property type="entry name" value="PDZ domain-like"/>
    <property type="match status" value="2"/>
</dbReference>
<dbReference type="GO" id="GO:0000139">
    <property type="term" value="C:Golgi membrane"/>
    <property type="evidence" value="ECO:0007669"/>
    <property type="project" value="UniProtKB-SubCell"/>
</dbReference>
<dbReference type="InterPro" id="IPR007583">
    <property type="entry name" value="GRASP55_65"/>
</dbReference>
<proteinExistence type="predicted"/>
<organism evidence="7">
    <name type="scientific">Alexandrium monilatum</name>
    <dbReference type="NCBI Taxonomy" id="311494"/>
    <lineage>
        <taxon>Eukaryota</taxon>
        <taxon>Sar</taxon>
        <taxon>Alveolata</taxon>
        <taxon>Dinophyceae</taxon>
        <taxon>Gonyaulacales</taxon>
        <taxon>Pyrocystaceae</taxon>
        <taxon>Alexandrium</taxon>
    </lineage>
</organism>
<dbReference type="Pfam" id="PF04495">
    <property type="entry name" value="GRASP55_65"/>
    <property type="match status" value="1"/>
</dbReference>
<accession>A0A7S4Q9Q0</accession>
<gene>
    <name evidence="7" type="ORF">AMON00008_LOCUS16445</name>
</gene>
<evidence type="ECO:0000256" key="2">
    <source>
        <dbReference type="ARBA" id="ARBA00022737"/>
    </source>
</evidence>
<evidence type="ECO:0000256" key="1">
    <source>
        <dbReference type="ARBA" id="ARBA00004394"/>
    </source>
</evidence>
<keyword evidence="2" id="KW-0677">Repeat</keyword>
<dbReference type="AlphaFoldDB" id="A0A7S4Q9Q0"/>
<reference evidence="7" key="1">
    <citation type="submission" date="2021-01" db="EMBL/GenBank/DDBJ databases">
        <authorList>
            <person name="Corre E."/>
            <person name="Pelletier E."/>
            <person name="Niang G."/>
            <person name="Scheremetjew M."/>
            <person name="Finn R."/>
            <person name="Kale V."/>
            <person name="Holt S."/>
            <person name="Cochrane G."/>
            <person name="Meng A."/>
            <person name="Brown T."/>
            <person name="Cohen L."/>
        </authorList>
    </citation>
    <scope>NUCLEOTIDE SEQUENCE</scope>
    <source>
        <strain evidence="7">CCMP3105</strain>
    </source>
</reference>